<evidence type="ECO:0000256" key="6">
    <source>
        <dbReference type="SAM" id="MobiDB-lite"/>
    </source>
</evidence>
<feature type="region of interest" description="Disordered" evidence="6">
    <location>
        <begin position="39"/>
        <end position="63"/>
    </location>
</feature>
<sequence length="120" mass="13283">MRLAFILLAATACFLAGTGALAVTDVSAQDHESVRTFLRKGQVGESNEDRRLSDVENEERRLSGRDTKGLAKISEKVFKSSKAEKLAQELSKKHVHPFPPPRIKELADGKLLVIPRQFGK</sequence>
<dbReference type="InterPro" id="IPR031825">
    <property type="entry name" value="RXLR"/>
</dbReference>
<gene>
    <name evidence="8" type="primary">Avh</name>
</gene>
<keyword evidence="4 5" id="KW-0732">Signal</keyword>
<feature type="compositionally biased region" description="Basic and acidic residues" evidence="6">
    <location>
        <begin position="47"/>
        <end position="63"/>
    </location>
</feature>
<evidence type="ECO:0000256" key="2">
    <source>
        <dbReference type="ARBA" id="ARBA00010400"/>
    </source>
</evidence>
<keyword evidence="3 5" id="KW-0964">Secreted</keyword>
<proteinExistence type="inferred from homology"/>
<comment type="domain">
    <text evidence="5">The RxLR-dEER motif acts to carry the protein into the host cell cytoplasm through binding to cell surface phosphatidylinositol-3-phosphate.</text>
</comment>
<reference evidence="8" key="1">
    <citation type="journal article" date="2011" name="Plant Cell">
        <title>Transcriptional programming and functional interactions within the Phytophthora sojae RXLR effector repertoire.</title>
        <authorList>
            <person name="Wang Q."/>
            <person name="Han C."/>
            <person name="Ferreira A.O."/>
            <person name="Yu X."/>
            <person name="Ye W."/>
            <person name="Tripathy S."/>
            <person name="Kale S.D."/>
            <person name="Gu B."/>
            <person name="Sheng Y."/>
            <person name="Sui Y."/>
            <person name="Wang X."/>
            <person name="Zhang Z."/>
            <person name="Cheng B."/>
            <person name="Dong S."/>
            <person name="Shan W."/>
            <person name="Zheng X."/>
            <person name="Dou D."/>
            <person name="Tyler B.M."/>
            <person name="Wang Y."/>
        </authorList>
    </citation>
    <scope>NUCLEOTIDE SEQUENCE</scope>
    <source>
        <strain evidence="7">P7074</strain>
        <strain evidence="8">P7076</strain>
    </source>
</reference>
<comment type="function">
    <text evidence="5">Effector that suppresses plant defense responses during pathogen infection.</text>
</comment>
<dbReference type="AlphaFoldDB" id="E0W4S6"/>
<evidence type="ECO:0000256" key="3">
    <source>
        <dbReference type="ARBA" id="ARBA00022525"/>
    </source>
</evidence>
<comment type="similarity">
    <text evidence="2 5">Belongs to the RxLR effector family.</text>
</comment>
<evidence type="ECO:0000256" key="4">
    <source>
        <dbReference type="ARBA" id="ARBA00022729"/>
    </source>
</evidence>
<evidence type="ECO:0000256" key="1">
    <source>
        <dbReference type="ARBA" id="ARBA00004613"/>
    </source>
</evidence>
<dbReference type="VEuPathDB" id="FungiDB:PHYSODRAFT_288658"/>
<accession>E0W4S6</accession>
<evidence type="ECO:0000256" key="5">
    <source>
        <dbReference type="RuleBase" id="RU367124"/>
    </source>
</evidence>
<dbReference type="HOGENOM" id="CLU_2054339_0_0_1"/>
<comment type="subcellular location">
    <subcellularLocation>
        <location evidence="1 5">Secreted</location>
    </subcellularLocation>
</comment>
<organism evidence="8">
    <name type="scientific">Phytophthora sojae</name>
    <name type="common">Soybean stem and root rot agent</name>
    <name type="synonym">Phytophthora megasperma f. sp. glycines</name>
    <dbReference type="NCBI Taxonomy" id="67593"/>
    <lineage>
        <taxon>Eukaryota</taxon>
        <taxon>Sar</taxon>
        <taxon>Stramenopiles</taxon>
        <taxon>Oomycota</taxon>
        <taxon>Peronosporomycetes</taxon>
        <taxon>Peronosporales</taxon>
        <taxon>Peronosporaceae</taxon>
        <taxon>Phytophthora</taxon>
    </lineage>
</organism>
<feature type="signal peptide" evidence="5">
    <location>
        <begin position="1"/>
        <end position="20"/>
    </location>
</feature>
<name>E0W4S6_PHYSO</name>
<dbReference type="RefSeq" id="XP_009535578.1">
    <property type="nucleotide sequence ID" value="XM_009537283.1"/>
</dbReference>
<dbReference type="KEGG" id="psoj:PHYSODRAFT_288658"/>
<evidence type="ECO:0000313" key="8">
    <source>
        <dbReference type="EMBL" id="AEK80953.1"/>
    </source>
</evidence>
<dbReference type="EMBL" id="JN254139">
    <property type="protein sequence ID" value="AEK80952.1"/>
    <property type="molecule type" value="Genomic_DNA"/>
</dbReference>
<evidence type="ECO:0000313" key="7">
    <source>
        <dbReference type="EMBL" id="AEK80952.1"/>
    </source>
</evidence>
<protein>
    <recommendedName>
        <fullName evidence="5">RxLR effector protein</fullName>
    </recommendedName>
</protein>
<dbReference type="EMBL" id="JN254140">
    <property type="protein sequence ID" value="AEK80953.1"/>
    <property type="molecule type" value="Genomic_DNA"/>
</dbReference>
<dbReference type="Pfam" id="PF16810">
    <property type="entry name" value="RXLR"/>
    <property type="match status" value="1"/>
</dbReference>
<feature type="chain" id="PRO_5007652877" description="RxLR effector protein" evidence="5">
    <location>
        <begin position="21"/>
        <end position="120"/>
    </location>
</feature>